<sequence>MNHLKLFLMYYFCCVNEIITVVKLSGFFRRMFDVSLDLSHSIADPLAAVSSSLMNVNNPQSTDVKTNEDKLEADKKGSSKKKESHTETKEENPVICTNEQEQRLNNKYERYLKVDS</sequence>
<name>X6LRU4_RETFI</name>
<reference evidence="2 3" key="1">
    <citation type="journal article" date="2013" name="Curr. Biol.">
        <title>The Genome of the Foraminiferan Reticulomyxa filosa.</title>
        <authorList>
            <person name="Glockner G."/>
            <person name="Hulsmann N."/>
            <person name="Schleicher M."/>
            <person name="Noegel A.A."/>
            <person name="Eichinger L."/>
            <person name="Gallinger C."/>
            <person name="Pawlowski J."/>
            <person name="Sierra R."/>
            <person name="Euteneuer U."/>
            <person name="Pillet L."/>
            <person name="Moustafa A."/>
            <person name="Platzer M."/>
            <person name="Groth M."/>
            <person name="Szafranski K."/>
            <person name="Schliwa M."/>
        </authorList>
    </citation>
    <scope>NUCLEOTIDE SEQUENCE [LARGE SCALE GENOMIC DNA]</scope>
</reference>
<evidence type="ECO:0000313" key="2">
    <source>
        <dbReference type="EMBL" id="ETO03450.1"/>
    </source>
</evidence>
<feature type="compositionally biased region" description="Basic and acidic residues" evidence="1">
    <location>
        <begin position="65"/>
        <end position="92"/>
    </location>
</feature>
<dbReference type="Proteomes" id="UP000023152">
    <property type="component" value="Unassembled WGS sequence"/>
</dbReference>
<dbReference type="EMBL" id="ASPP01033274">
    <property type="protein sequence ID" value="ETO03450.1"/>
    <property type="molecule type" value="Genomic_DNA"/>
</dbReference>
<dbReference type="AlphaFoldDB" id="X6LRU4"/>
<protein>
    <submittedName>
        <fullName evidence="2">Uncharacterized protein</fullName>
    </submittedName>
</protein>
<evidence type="ECO:0000313" key="3">
    <source>
        <dbReference type="Proteomes" id="UP000023152"/>
    </source>
</evidence>
<keyword evidence="3" id="KW-1185">Reference proteome</keyword>
<evidence type="ECO:0000256" key="1">
    <source>
        <dbReference type="SAM" id="MobiDB-lite"/>
    </source>
</evidence>
<accession>X6LRU4</accession>
<proteinExistence type="predicted"/>
<organism evidence="2 3">
    <name type="scientific">Reticulomyxa filosa</name>
    <dbReference type="NCBI Taxonomy" id="46433"/>
    <lineage>
        <taxon>Eukaryota</taxon>
        <taxon>Sar</taxon>
        <taxon>Rhizaria</taxon>
        <taxon>Retaria</taxon>
        <taxon>Foraminifera</taxon>
        <taxon>Monothalamids</taxon>
        <taxon>Reticulomyxidae</taxon>
        <taxon>Reticulomyxa</taxon>
    </lineage>
</organism>
<feature type="region of interest" description="Disordered" evidence="1">
    <location>
        <begin position="56"/>
        <end position="99"/>
    </location>
</feature>
<gene>
    <name evidence="2" type="ORF">RFI_33957</name>
</gene>
<comment type="caution">
    <text evidence="2">The sequence shown here is derived from an EMBL/GenBank/DDBJ whole genome shotgun (WGS) entry which is preliminary data.</text>
</comment>